<dbReference type="InterPro" id="IPR008613">
    <property type="entry name" value="Excalibur_Ca-bd_domain"/>
</dbReference>
<dbReference type="Proteomes" id="UP000501366">
    <property type="component" value="Chromosome"/>
</dbReference>
<feature type="signal peptide" evidence="1">
    <location>
        <begin position="1"/>
        <end position="32"/>
    </location>
</feature>
<proteinExistence type="predicted"/>
<dbReference type="AlphaFoldDB" id="A0A6G8JFD1"/>
<organism evidence="3 4">
    <name type="scientific">Mannheimia granulomatis</name>
    <dbReference type="NCBI Taxonomy" id="85402"/>
    <lineage>
        <taxon>Bacteria</taxon>
        <taxon>Pseudomonadati</taxon>
        <taxon>Pseudomonadota</taxon>
        <taxon>Gammaproteobacteria</taxon>
        <taxon>Pasteurellales</taxon>
        <taxon>Pasteurellaceae</taxon>
        <taxon>Mannheimia</taxon>
    </lineage>
</organism>
<dbReference type="Pfam" id="PF05901">
    <property type="entry name" value="Excalibur"/>
    <property type="match status" value="1"/>
</dbReference>
<reference evidence="3 4" key="1">
    <citation type="submission" date="2016-03" db="EMBL/GenBank/DDBJ databases">
        <authorList>
            <person name="Bojesen A.M."/>
            <person name="Planet P."/>
            <person name="Hansen M.J."/>
        </authorList>
    </citation>
    <scope>NUCLEOTIDE SEQUENCE [LARGE SCALE GENOMIC DNA]</scope>
    <source>
        <strain evidence="3 4">B 234/94</strain>
    </source>
</reference>
<sequence>MENSSTSIIRRKSVKKTLLALSILFISYSALAAKCADFATQAQAQSYMHQYGAYNLDRDRDGIACEHLPRR</sequence>
<name>A0A6G8JFD1_9PAST</name>
<evidence type="ECO:0000313" key="3">
    <source>
        <dbReference type="EMBL" id="QIM65890.1"/>
    </source>
</evidence>
<feature type="chain" id="PRO_5026109700" description="Excalibur calcium-binding domain-containing protein" evidence="1">
    <location>
        <begin position="33"/>
        <end position="71"/>
    </location>
</feature>
<evidence type="ECO:0000256" key="1">
    <source>
        <dbReference type="SAM" id="SignalP"/>
    </source>
</evidence>
<accession>A0A6G8JFD1</accession>
<dbReference type="KEGG" id="mgra:A4G16_00065"/>
<keyword evidence="1" id="KW-0732">Signal</keyword>
<evidence type="ECO:0000259" key="2">
    <source>
        <dbReference type="SMART" id="SM00894"/>
    </source>
</evidence>
<feature type="domain" description="Excalibur calcium-binding" evidence="2">
    <location>
        <begin position="31"/>
        <end position="66"/>
    </location>
</feature>
<protein>
    <recommendedName>
        <fullName evidence="2">Excalibur calcium-binding domain-containing protein</fullName>
    </recommendedName>
</protein>
<dbReference type="SMART" id="SM00894">
    <property type="entry name" value="Excalibur"/>
    <property type="match status" value="1"/>
</dbReference>
<dbReference type="EMBL" id="CP015030">
    <property type="protein sequence ID" value="QIM65890.1"/>
    <property type="molecule type" value="Genomic_DNA"/>
</dbReference>
<evidence type="ECO:0000313" key="4">
    <source>
        <dbReference type="Proteomes" id="UP000501366"/>
    </source>
</evidence>
<gene>
    <name evidence="3" type="ORF">A4G16_00065</name>
</gene>